<organism evidence="1">
    <name type="scientific">hydrothermal vent metagenome</name>
    <dbReference type="NCBI Taxonomy" id="652676"/>
    <lineage>
        <taxon>unclassified sequences</taxon>
        <taxon>metagenomes</taxon>
        <taxon>ecological metagenomes</taxon>
    </lineage>
</organism>
<dbReference type="EMBL" id="UOFJ01000322">
    <property type="protein sequence ID" value="VAW68275.1"/>
    <property type="molecule type" value="Genomic_DNA"/>
</dbReference>
<dbReference type="Gene3D" id="2.40.70.10">
    <property type="entry name" value="Acid Proteases"/>
    <property type="match status" value="1"/>
</dbReference>
<dbReference type="InterPro" id="IPR011990">
    <property type="entry name" value="TPR-like_helical_dom_sf"/>
</dbReference>
<dbReference type="AlphaFoldDB" id="A0A3B0XIS3"/>
<dbReference type="PROSITE" id="PS00141">
    <property type="entry name" value="ASP_PROTEASE"/>
    <property type="match status" value="1"/>
</dbReference>
<gene>
    <name evidence="1" type="ORF">MNBD_GAMMA10-3167</name>
</gene>
<sequence length="411" mass="46210">MAFKGIKFLSILFTGIVIGWIAHDSQKNKTVHDISEYSELASFESSVENAASKVNIKIEEQSNELQHSEEVQLELIRSLLKEQKFEAVLALLESLQLDSNFTQPEKASEIIFLYARGLISRQQYESASSLINHYLRVFNRDVAARLLLVEVYNRLKAYPAAIDALYLAKGHAFQQDVLDDISDKLRSIVNKQANVFVENLQYNELLKLYEKLTQQEADYAPYFVGLAQAQVLSGDISGAKNSLQMIVGDINVGQKASEMLAQLQQKQAESVSADIQAEEEVEPVPGVALIKRGNHYLVDSFPNSDEGVRLLIDTGASLTVFTPDALIRHNVNYKDTGERRYFNTANGIVEAPIYQLDHLLIGEWKVENISIAILELQGNDSAEGLLGMNFLQHFQFFIDQQNALLRLSLRK</sequence>
<evidence type="ECO:0000313" key="1">
    <source>
        <dbReference type="EMBL" id="VAW68275.1"/>
    </source>
</evidence>
<name>A0A3B0XIS3_9ZZZZ</name>
<dbReference type="SUPFAM" id="SSF50630">
    <property type="entry name" value="Acid proteases"/>
    <property type="match status" value="1"/>
</dbReference>
<dbReference type="GO" id="GO:0006508">
    <property type="term" value="P:proteolysis"/>
    <property type="evidence" value="ECO:0007669"/>
    <property type="project" value="InterPro"/>
</dbReference>
<dbReference type="CDD" id="cd05483">
    <property type="entry name" value="retropepsin_like_bacteria"/>
    <property type="match status" value="1"/>
</dbReference>
<dbReference type="Gene3D" id="1.25.40.10">
    <property type="entry name" value="Tetratricopeptide repeat domain"/>
    <property type="match status" value="1"/>
</dbReference>
<dbReference type="InterPro" id="IPR001969">
    <property type="entry name" value="Aspartic_peptidase_AS"/>
</dbReference>
<dbReference type="SUPFAM" id="SSF48452">
    <property type="entry name" value="TPR-like"/>
    <property type="match status" value="1"/>
</dbReference>
<dbReference type="Pfam" id="PF13975">
    <property type="entry name" value="gag-asp_proteas"/>
    <property type="match status" value="1"/>
</dbReference>
<accession>A0A3B0XIS3</accession>
<protein>
    <recommendedName>
        <fullName evidence="2">Peptidase A2 domain-containing protein</fullName>
    </recommendedName>
</protein>
<dbReference type="InterPro" id="IPR034122">
    <property type="entry name" value="Retropepsin-like_bacterial"/>
</dbReference>
<reference evidence="1" key="1">
    <citation type="submission" date="2018-06" db="EMBL/GenBank/DDBJ databases">
        <authorList>
            <person name="Zhirakovskaya E."/>
        </authorList>
    </citation>
    <scope>NUCLEOTIDE SEQUENCE</scope>
</reference>
<dbReference type="GO" id="GO:0004190">
    <property type="term" value="F:aspartic-type endopeptidase activity"/>
    <property type="evidence" value="ECO:0007669"/>
    <property type="project" value="InterPro"/>
</dbReference>
<dbReference type="InterPro" id="IPR021109">
    <property type="entry name" value="Peptidase_aspartic_dom_sf"/>
</dbReference>
<proteinExistence type="predicted"/>
<evidence type="ECO:0008006" key="2">
    <source>
        <dbReference type="Google" id="ProtNLM"/>
    </source>
</evidence>